<evidence type="ECO:0000256" key="7">
    <source>
        <dbReference type="ARBA" id="ARBA00007490"/>
    </source>
</evidence>
<evidence type="ECO:0000256" key="14">
    <source>
        <dbReference type="ARBA" id="ARBA00022840"/>
    </source>
</evidence>
<evidence type="ECO:0000256" key="3">
    <source>
        <dbReference type="ARBA" id="ARBA00001522"/>
    </source>
</evidence>
<comment type="similarity">
    <text evidence="7">Belongs to the CobU/CobP family.</text>
</comment>
<accession>A0A2I2LDL2</accession>
<evidence type="ECO:0000256" key="4">
    <source>
        <dbReference type="ARBA" id="ARBA00003889"/>
    </source>
</evidence>
<comment type="catalytic activity">
    <reaction evidence="3">
        <text>adenosylcob(III)inamide + GTP = adenosylcob(III)inamide phosphate + GDP + H(+)</text>
        <dbReference type="Rhea" id="RHEA:15765"/>
        <dbReference type="ChEBI" id="CHEBI:2480"/>
        <dbReference type="ChEBI" id="CHEBI:15378"/>
        <dbReference type="ChEBI" id="CHEBI:37565"/>
        <dbReference type="ChEBI" id="CHEBI:58189"/>
        <dbReference type="ChEBI" id="CHEBI:58502"/>
        <dbReference type="EC" id="2.7.1.156"/>
    </reaction>
</comment>
<dbReference type="GO" id="GO:0043752">
    <property type="term" value="F:adenosylcobinamide kinase activity"/>
    <property type="evidence" value="ECO:0007669"/>
    <property type="project" value="UniProtKB-EC"/>
</dbReference>
<evidence type="ECO:0000256" key="16">
    <source>
        <dbReference type="ARBA" id="ARBA00029570"/>
    </source>
</evidence>
<comment type="catalytic activity">
    <reaction evidence="1">
        <text>adenosylcob(III)inamide + ATP = adenosylcob(III)inamide phosphate + ADP + H(+)</text>
        <dbReference type="Rhea" id="RHEA:15769"/>
        <dbReference type="ChEBI" id="CHEBI:2480"/>
        <dbReference type="ChEBI" id="CHEBI:15378"/>
        <dbReference type="ChEBI" id="CHEBI:30616"/>
        <dbReference type="ChEBI" id="CHEBI:58502"/>
        <dbReference type="ChEBI" id="CHEBI:456216"/>
        <dbReference type="EC" id="2.7.1.156"/>
    </reaction>
</comment>
<organism evidence="19 20">
    <name type="scientific">Tenacibaculum finnmarkense genomovar ulcerans</name>
    <dbReference type="NCBI Taxonomy" id="2781388"/>
    <lineage>
        <taxon>Bacteria</taxon>
        <taxon>Pseudomonadati</taxon>
        <taxon>Bacteroidota</taxon>
        <taxon>Flavobacteriia</taxon>
        <taxon>Flavobacteriales</taxon>
        <taxon>Flavobacteriaceae</taxon>
        <taxon>Tenacibaculum</taxon>
        <taxon>Tenacibaculum finnmarkense</taxon>
    </lineage>
</organism>
<evidence type="ECO:0000256" key="1">
    <source>
        <dbReference type="ARBA" id="ARBA00000312"/>
    </source>
</evidence>
<evidence type="ECO:0000256" key="13">
    <source>
        <dbReference type="ARBA" id="ARBA00022777"/>
    </source>
</evidence>
<dbReference type="Pfam" id="PF02283">
    <property type="entry name" value="CobU"/>
    <property type="match status" value="1"/>
</dbReference>
<keyword evidence="10" id="KW-0169">Cobalamin biosynthesis</keyword>
<dbReference type="EMBL" id="OENE01000004">
    <property type="protein sequence ID" value="SOS58385.1"/>
    <property type="molecule type" value="Genomic_DNA"/>
</dbReference>
<dbReference type="UniPathway" id="UPA00148">
    <property type="reaction ID" value="UER00236"/>
</dbReference>
<dbReference type="EC" id="2.7.1.156" evidence="8"/>
<protein>
    <recommendedName>
        <fullName evidence="16">Adenosylcobinamide kinase</fullName>
        <ecNumber evidence="8">2.7.1.156</ecNumber>
        <ecNumber evidence="9">2.7.7.62</ecNumber>
    </recommendedName>
    <alternativeName>
        <fullName evidence="17">Adenosylcobinamide-phosphate guanylyltransferase</fullName>
    </alternativeName>
</protein>
<dbReference type="AlphaFoldDB" id="A0A2I2LDL2"/>
<evidence type="ECO:0000256" key="18">
    <source>
        <dbReference type="SAM" id="Phobius"/>
    </source>
</evidence>
<dbReference type="SUPFAM" id="SSF52540">
    <property type="entry name" value="P-loop containing nucleoside triphosphate hydrolases"/>
    <property type="match status" value="1"/>
</dbReference>
<name>A0A2I2LDL2_9FLAO</name>
<comment type="function">
    <text evidence="4">Catalyzes ATP-dependent phosphorylation of adenosylcobinamide and addition of GMP to adenosylcobinamide phosphate.</text>
</comment>
<sequence length="218" mass="25028">MANVGYYFNNKNSLSLKKLLFTFLKKSLQSLPLNLFHYYSLLILSLIMMYYISGGERSGKSSYAQQVAESLSNNPYYLATSRIWDADFKKRVDRHISERDERWTTIEEEKNISQVIPKNATVVIDCVTLWLTNFYLDTNNDIEKSLHLATQEIDKLLDTIAQKNATIIIISNEIGMGLHADTKIGRKFTELQGWTNQYIAKKADKAIFMVSGLPLILK</sequence>
<comment type="pathway">
    <text evidence="5">Cofactor biosynthesis; adenosylcobalamin biosynthesis; adenosylcobalamin from cob(II)yrinate a,c-diamide: step 6/7.</text>
</comment>
<dbReference type="Gene3D" id="3.40.50.300">
    <property type="entry name" value="P-loop containing nucleotide triphosphate hydrolases"/>
    <property type="match status" value="1"/>
</dbReference>
<gene>
    <name evidence="19" type="primary">cobU</name>
    <name evidence="19" type="ORF">TNO010_120191</name>
</gene>
<dbReference type="Proteomes" id="UP000490060">
    <property type="component" value="Unassembled WGS sequence"/>
</dbReference>
<evidence type="ECO:0000256" key="9">
    <source>
        <dbReference type="ARBA" id="ARBA00012523"/>
    </source>
</evidence>
<dbReference type="InterPro" id="IPR003203">
    <property type="entry name" value="CobU/CobP"/>
</dbReference>
<dbReference type="EC" id="2.7.7.62" evidence="9"/>
<reference evidence="19 20" key="1">
    <citation type="submission" date="2017-11" db="EMBL/GenBank/DDBJ databases">
        <authorList>
            <person name="Duchaud E."/>
        </authorList>
    </citation>
    <scope>NUCLEOTIDE SEQUENCE [LARGE SCALE GENOMIC DNA]</scope>
    <source>
        <strain evidence="19 20">TNO010</strain>
    </source>
</reference>
<dbReference type="CDD" id="cd00544">
    <property type="entry name" value="CobU"/>
    <property type="match status" value="1"/>
</dbReference>
<dbReference type="GO" id="GO:0005524">
    <property type="term" value="F:ATP binding"/>
    <property type="evidence" value="ECO:0007669"/>
    <property type="project" value="UniProtKB-KW"/>
</dbReference>
<dbReference type="GO" id="GO:0009236">
    <property type="term" value="P:cobalamin biosynthetic process"/>
    <property type="evidence" value="ECO:0007669"/>
    <property type="project" value="UniProtKB-UniPathway"/>
</dbReference>
<evidence type="ECO:0000256" key="17">
    <source>
        <dbReference type="ARBA" id="ARBA00030571"/>
    </source>
</evidence>
<keyword evidence="13 19" id="KW-0418">Kinase</keyword>
<evidence type="ECO:0000256" key="2">
    <source>
        <dbReference type="ARBA" id="ARBA00000711"/>
    </source>
</evidence>
<keyword evidence="18" id="KW-1133">Transmembrane helix</keyword>
<keyword evidence="11 19" id="KW-0808">Transferase</keyword>
<keyword evidence="12" id="KW-0547">Nucleotide-binding</keyword>
<keyword evidence="15" id="KW-0342">GTP-binding</keyword>
<evidence type="ECO:0000256" key="8">
    <source>
        <dbReference type="ARBA" id="ARBA00012016"/>
    </source>
</evidence>
<dbReference type="PANTHER" id="PTHR34848:SF1">
    <property type="entry name" value="BIFUNCTIONAL ADENOSYLCOBALAMIN BIOSYNTHESIS PROTEIN COBU"/>
    <property type="match status" value="1"/>
</dbReference>
<evidence type="ECO:0000256" key="11">
    <source>
        <dbReference type="ARBA" id="ARBA00022679"/>
    </source>
</evidence>
<evidence type="ECO:0000256" key="6">
    <source>
        <dbReference type="ARBA" id="ARBA00005159"/>
    </source>
</evidence>
<feature type="transmembrane region" description="Helical" evidence="18">
    <location>
        <begin position="35"/>
        <end position="52"/>
    </location>
</feature>
<keyword evidence="19" id="KW-0548">Nucleotidyltransferase</keyword>
<dbReference type="GO" id="GO:0005525">
    <property type="term" value="F:GTP binding"/>
    <property type="evidence" value="ECO:0007669"/>
    <property type="project" value="UniProtKB-KW"/>
</dbReference>
<comment type="catalytic activity">
    <reaction evidence="2">
        <text>adenosylcob(III)inamide phosphate + GTP + H(+) = adenosylcob(III)inamide-GDP + diphosphate</text>
        <dbReference type="Rhea" id="RHEA:22712"/>
        <dbReference type="ChEBI" id="CHEBI:15378"/>
        <dbReference type="ChEBI" id="CHEBI:33019"/>
        <dbReference type="ChEBI" id="CHEBI:37565"/>
        <dbReference type="ChEBI" id="CHEBI:58502"/>
        <dbReference type="ChEBI" id="CHEBI:60487"/>
        <dbReference type="EC" id="2.7.7.62"/>
    </reaction>
</comment>
<comment type="pathway">
    <text evidence="6">Cofactor biosynthesis; adenosylcobalamin biosynthesis; adenosylcobalamin from cob(II)yrinate a,c-diamide: step 5/7.</text>
</comment>
<dbReference type="PANTHER" id="PTHR34848">
    <property type="match status" value="1"/>
</dbReference>
<keyword evidence="18" id="KW-0812">Transmembrane</keyword>
<proteinExistence type="inferred from homology"/>
<evidence type="ECO:0000256" key="12">
    <source>
        <dbReference type="ARBA" id="ARBA00022741"/>
    </source>
</evidence>
<keyword evidence="14" id="KW-0067">ATP-binding</keyword>
<dbReference type="GO" id="GO:0008820">
    <property type="term" value="F:cobinamide phosphate guanylyltransferase activity"/>
    <property type="evidence" value="ECO:0007669"/>
    <property type="project" value="UniProtKB-EC"/>
</dbReference>
<evidence type="ECO:0000256" key="5">
    <source>
        <dbReference type="ARBA" id="ARBA00004692"/>
    </source>
</evidence>
<keyword evidence="18" id="KW-0472">Membrane</keyword>
<evidence type="ECO:0000256" key="15">
    <source>
        <dbReference type="ARBA" id="ARBA00023134"/>
    </source>
</evidence>
<dbReference type="InterPro" id="IPR027417">
    <property type="entry name" value="P-loop_NTPase"/>
</dbReference>
<evidence type="ECO:0000313" key="20">
    <source>
        <dbReference type="Proteomes" id="UP000490060"/>
    </source>
</evidence>
<evidence type="ECO:0000313" key="19">
    <source>
        <dbReference type="EMBL" id="SOS58385.1"/>
    </source>
</evidence>
<evidence type="ECO:0000256" key="10">
    <source>
        <dbReference type="ARBA" id="ARBA00022573"/>
    </source>
</evidence>